<dbReference type="InterPro" id="IPR050834">
    <property type="entry name" value="Glycosyltransf_2"/>
</dbReference>
<dbReference type="SUPFAM" id="SSF53448">
    <property type="entry name" value="Nucleotide-diphospho-sugar transferases"/>
    <property type="match status" value="1"/>
</dbReference>
<dbReference type="InterPro" id="IPR001173">
    <property type="entry name" value="Glyco_trans_2-like"/>
</dbReference>
<protein>
    <submittedName>
        <fullName evidence="3">Glycosyltransferase family 2 protein</fullName>
    </submittedName>
</protein>
<dbReference type="CDD" id="cd00761">
    <property type="entry name" value="Glyco_tranf_GTA_type"/>
    <property type="match status" value="1"/>
</dbReference>
<feature type="region of interest" description="Disordered" evidence="1">
    <location>
        <begin position="1"/>
        <end position="22"/>
    </location>
</feature>
<comment type="caution">
    <text evidence="3">The sequence shown here is derived from an EMBL/GenBank/DDBJ whole genome shotgun (WGS) entry which is preliminary data.</text>
</comment>
<evidence type="ECO:0000256" key="1">
    <source>
        <dbReference type="SAM" id="MobiDB-lite"/>
    </source>
</evidence>
<sequence length="347" mass="37839">MTAAIDAADATGRPLRRPGPRYALPTVPRQRHTATVVIPCYRYGKYLPEAVRCALAQRHVDMRVVIVDDCSPDDSLTIARSLAAEDSRVEVVAHETNLGHIQTYNDGLARVDTEFVALVSADDLVAPGAIDRAVALMERFPDVGLVYGKLVPFSDAVPRSRQWRGLWNVWTGRQWIESVARNGFNPIISPEAVLRTSALREAGEYNGDLPHSGDLEYWLRVAALWDVGQVRGVVQANYRVHGANMHLTRFPGSIADIEQKMAAFDVLSSPQVSRGRRWVMDARASAARTLSAEALACAGREQQAGDLGKARDLARLAAILAPIGVARGVSDGQAGVTRFREPRGSDV</sequence>
<evidence type="ECO:0000259" key="2">
    <source>
        <dbReference type="Pfam" id="PF00535"/>
    </source>
</evidence>
<proteinExistence type="predicted"/>
<reference evidence="3 4" key="1">
    <citation type="submission" date="2020-08" db="EMBL/GenBank/DDBJ databases">
        <title>A Genomic Blueprint of the Chicken Gut Microbiome.</title>
        <authorList>
            <person name="Gilroy R."/>
            <person name="Ravi A."/>
            <person name="Getino M."/>
            <person name="Pursley I."/>
            <person name="Horton D.L."/>
            <person name="Alikhan N.-F."/>
            <person name="Baker D."/>
            <person name="Gharbi K."/>
            <person name="Hall N."/>
            <person name="Watson M."/>
            <person name="Adriaenssens E.M."/>
            <person name="Foster-Nyarko E."/>
            <person name="Jarju S."/>
            <person name="Secka A."/>
            <person name="Antonio M."/>
            <person name="Oren A."/>
            <person name="Chaudhuri R."/>
            <person name="La Ragione R.M."/>
            <person name="Hildebrand F."/>
            <person name="Pallen M.J."/>
        </authorList>
    </citation>
    <scope>NUCLEOTIDE SEQUENCE [LARGE SCALE GENOMIC DNA]</scope>
    <source>
        <strain evidence="3 4">Sa4CUA7</strain>
    </source>
</reference>
<dbReference type="EMBL" id="JACSQP010000009">
    <property type="protein sequence ID" value="MBD7958554.1"/>
    <property type="molecule type" value="Genomic_DNA"/>
</dbReference>
<keyword evidence="4" id="KW-1185">Reference proteome</keyword>
<organism evidence="3 4">
    <name type="scientific">Microbacterium pullorum</name>
    <dbReference type="NCBI Taxonomy" id="2762236"/>
    <lineage>
        <taxon>Bacteria</taxon>
        <taxon>Bacillati</taxon>
        <taxon>Actinomycetota</taxon>
        <taxon>Actinomycetes</taxon>
        <taxon>Micrococcales</taxon>
        <taxon>Microbacteriaceae</taxon>
        <taxon>Microbacterium</taxon>
    </lineage>
</organism>
<evidence type="ECO:0000313" key="4">
    <source>
        <dbReference type="Proteomes" id="UP000648352"/>
    </source>
</evidence>
<dbReference type="PANTHER" id="PTHR43685:SF2">
    <property type="entry name" value="GLYCOSYLTRANSFERASE 2-LIKE DOMAIN-CONTAINING PROTEIN"/>
    <property type="match status" value="1"/>
</dbReference>
<feature type="domain" description="Glycosyltransferase 2-like" evidence="2">
    <location>
        <begin position="35"/>
        <end position="165"/>
    </location>
</feature>
<dbReference type="RefSeq" id="WP_191719747.1">
    <property type="nucleotide sequence ID" value="NZ_JACSQP010000009.1"/>
</dbReference>
<dbReference type="PANTHER" id="PTHR43685">
    <property type="entry name" value="GLYCOSYLTRANSFERASE"/>
    <property type="match status" value="1"/>
</dbReference>
<dbReference type="Proteomes" id="UP000648352">
    <property type="component" value="Unassembled WGS sequence"/>
</dbReference>
<name>A0ABR8S4Z9_9MICO</name>
<gene>
    <name evidence="3" type="ORF">H9651_12965</name>
</gene>
<dbReference type="Gene3D" id="3.90.550.10">
    <property type="entry name" value="Spore Coat Polysaccharide Biosynthesis Protein SpsA, Chain A"/>
    <property type="match status" value="1"/>
</dbReference>
<evidence type="ECO:0000313" key="3">
    <source>
        <dbReference type="EMBL" id="MBD7958554.1"/>
    </source>
</evidence>
<dbReference type="Pfam" id="PF00535">
    <property type="entry name" value="Glycos_transf_2"/>
    <property type="match status" value="1"/>
</dbReference>
<dbReference type="InterPro" id="IPR029044">
    <property type="entry name" value="Nucleotide-diphossugar_trans"/>
</dbReference>
<accession>A0ABR8S4Z9</accession>